<reference evidence="3" key="1">
    <citation type="submission" date="2023-07" db="EMBL/GenBank/DDBJ databases">
        <authorList>
            <person name="Deng Y."/>
            <person name="Zhang Y.-Q."/>
        </authorList>
    </citation>
    <scope>NUCLEOTIDE SEQUENCE [LARGE SCALE GENOMIC DNA]</scope>
    <source>
        <strain evidence="3">CPCC 205710</strain>
    </source>
</reference>
<organism evidence="2 3">
    <name type="scientific">Mycobacterium deserti</name>
    <dbReference type="NCBI Taxonomy" id="2978347"/>
    <lineage>
        <taxon>Bacteria</taxon>
        <taxon>Bacillati</taxon>
        <taxon>Actinomycetota</taxon>
        <taxon>Actinomycetes</taxon>
        <taxon>Mycobacteriales</taxon>
        <taxon>Mycobacteriaceae</taxon>
        <taxon>Mycobacterium</taxon>
    </lineage>
</organism>
<dbReference type="InterPro" id="IPR007345">
    <property type="entry name" value="Polysacch_pyruvyl_Trfase"/>
</dbReference>
<keyword evidence="2" id="KW-0808">Transferase</keyword>
<dbReference type="PANTHER" id="PTHR36836">
    <property type="entry name" value="COLANIC ACID BIOSYNTHESIS PROTEIN WCAK"/>
    <property type="match status" value="1"/>
</dbReference>
<feature type="domain" description="Polysaccharide pyruvyl transferase" evidence="1">
    <location>
        <begin position="109"/>
        <end position="300"/>
    </location>
</feature>
<protein>
    <submittedName>
        <fullName evidence="2">Polysaccharide pyruvyl transferase family protein</fullName>
    </submittedName>
</protein>
<comment type="caution">
    <text evidence="2">The sequence shown here is derived from an EMBL/GenBank/DDBJ whole genome shotgun (WGS) entry which is preliminary data.</text>
</comment>
<evidence type="ECO:0000313" key="3">
    <source>
        <dbReference type="Proteomes" id="UP001206639"/>
    </source>
</evidence>
<evidence type="ECO:0000313" key="2">
    <source>
        <dbReference type="EMBL" id="MCT7657364.1"/>
    </source>
</evidence>
<evidence type="ECO:0000259" key="1">
    <source>
        <dbReference type="Pfam" id="PF04230"/>
    </source>
</evidence>
<dbReference type="RefSeq" id="WP_260991419.1">
    <property type="nucleotide sequence ID" value="NZ_JAODWD010000001.1"/>
</dbReference>
<dbReference type="Pfam" id="PF04230">
    <property type="entry name" value="PS_pyruv_trans"/>
    <property type="match status" value="1"/>
</dbReference>
<gene>
    <name evidence="2" type="ORF">N4S67_02880</name>
</gene>
<dbReference type="Proteomes" id="UP001206639">
    <property type="component" value="Unassembled WGS sequence"/>
</dbReference>
<accession>A0ABT2M529</accession>
<sequence length="364" mass="40123">MIVDIRGTNTRNKGAQLMLQAACERIGDLFELSVPPLLTDRTVRADLGLRTTLCDPVVPRMSSFAGNIVPSAIRHRRGLTSDREIGGVLDASGFHYSDQFPVAYPRRSALAGRSWQRRRIPKILLPQAFGPFDKPGTRRWSEEALEQAQLIFARDDVSEQYVRTLRLSTPILRSPDFTIGLKPRPIAPVSNDPFLAVVPNTKLFTHGGLNRARYVQLLAGLSRAARAEGLTTLVIVHEETDHDIAKEVSNTIGARVLRDADPLVLKAALGQASAAVASRFHALVGCLSQSIPTLSLGWSHKYRELLNDFGVADRVLAEDSDPRAAIQRILSDSAGNTRQKERQSELSDQVDVMWERTINALNGP</sequence>
<keyword evidence="3" id="KW-1185">Reference proteome</keyword>
<dbReference type="PANTHER" id="PTHR36836:SF1">
    <property type="entry name" value="COLANIC ACID BIOSYNTHESIS PROTEIN WCAK"/>
    <property type="match status" value="1"/>
</dbReference>
<dbReference type="EMBL" id="JAODWD010000001">
    <property type="protein sequence ID" value="MCT7657364.1"/>
    <property type="molecule type" value="Genomic_DNA"/>
</dbReference>
<name>A0ABT2M529_9MYCO</name>
<proteinExistence type="predicted"/>
<dbReference type="GO" id="GO:0016740">
    <property type="term" value="F:transferase activity"/>
    <property type="evidence" value="ECO:0007669"/>
    <property type="project" value="UniProtKB-KW"/>
</dbReference>